<evidence type="ECO:0000256" key="3">
    <source>
        <dbReference type="ARBA" id="ARBA00022481"/>
    </source>
</evidence>
<reference evidence="9 10" key="1">
    <citation type="submission" date="2016-04" db="EMBL/GenBank/DDBJ databases">
        <title>Genome analysis of Thermosulfurimonas dismutans, the first thermophilic sulfur-disproportionating bacterium of the phylum Thermodesulfobacteria.</title>
        <authorList>
            <person name="Mardanov A.V."/>
            <person name="Beletsky A.V."/>
            <person name="Kadnikov V.V."/>
            <person name="Slobodkin A.I."/>
            <person name="Ravin N.V."/>
        </authorList>
    </citation>
    <scope>NUCLEOTIDE SEQUENCE [LARGE SCALE GENOMIC DNA]</scope>
    <source>
        <strain evidence="9 10">S95</strain>
    </source>
</reference>
<evidence type="ECO:0000256" key="6">
    <source>
        <dbReference type="ARBA" id="ARBA00022989"/>
    </source>
</evidence>
<evidence type="ECO:0000313" key="9">
    <source>
        <dbReference type="EMBL" id="OAQ19883.1"/>
    </source>
</evidence>
<accession>A0A179D1L7</accession>
<keyword evidence="2" id="KW-1003">Cell membrane</keyword>
<evidence type="ECO:0000256" key="5">
    <source>
        <dbReference type="ARBA" id="ARBA00022692"/>
    </source>
</evidence>
<keyword evidence="7 8" id="KW-0472">Membrane</keyword>
<dbReference type="SUPFAM" id="SSF54523">
    <property type="entry name" value="Pili subunits"/>
    <property type="match status" value="1"/>
</dbReference>
<evidence type="ECO:0000313" key="10">
    <source>
        <dbReference type="Proteomes" id="UP000078390"/>
    </source>
</evidence>
<comment type="subcellular location">
    <subcellularLocation>
        <location evidence="1">Cell inner membrane</location>
        <topology evidence="1">Single-pass membrane protein</topology>
    </subcellularLocation>
</comment>
<comment type="caution">
    <text evidence="9">The sequence shown here is derived from an EMBL/GenBank/DDBJ whole genome shotgun (WGS) entry which is preliminary data.</text>
</comment>
<keyword evidence="10" id="KW-1185">Reference proteome</keyword>
<dbReference type="PANTHER" id="PTHR39583">
    <property type="entry name" value="TYPE II SECRETION SYSTEM PROTEIN J-RELATED"/>
    <property type="match status" value="1"/>
</dbReference>
<keyword evidence="6 8" id="KW-1133">Transmembrane helix</keyword>
<dbReference type="PROSITE" id="PS00409">
    <property type="entry name" value="PROKAR_NTER_METHYL"/>
    <property type="match status" value="1"/>
</dbReference>
<dbReference type="InterPro" id="IPR051621">
    <property type="entry name" value="T2SS_protein_J"/>
</dbReference>
<proteinExistence type="predicted"/>
<dbReference type="Pfam" id="PF07963">
    <property type="entry name" value="N_methyl"/>
    <property type="match status" value="1"/>
</dbReference>
<evidence type="ECO:0000256" key="7">
    <source>
        <dbReference type="ARBA" id="ARBA00023136"/>
    </source>
</evidence>
<dbReference type="STRING" id="999894.TDIS_2013"/>
<evidence type="ECO:0000256" key="2">
    <source>
        <dbReference type="ARBA" id="ARBA00022475"/>
    </source>
</evidence>
<keyword evidence="3" id="KW-0488">Methylation</keyword>
<sequence>MKENNRGFTLLEILVVLLLLSLIFGTVVTVFRTAGRGALTLRKDAERLYQRVFLTYRLRHQIEGLLRSFRLEKREDGLYLGFITSSGETYRGVVQVRYRYSGKELFYCEKPYPYGDFLSCNGTGEVSLGAFEDFRVKVFSGGRWWPEDEGFQGVPEKVEVDLEDTRIIVPVRVGWVLK</sequence>
<keyword evidence="5 8" id="KW-0812">Transmembrane</keyword>
<dbReference type="Proteomes" id="UP000078390">
    <property type="component" value="Unassembled WGS sequence"/>
</dbReference>
<evidence type="ECO:0000256" key="1">
    <source>
        <dbReference type="ARBA" id="ARBA00004377"/>
    </source>
</evidence>
<dbReference type="NCBIfam" id="TIGR02532">
    <property type="entry name" value="IV_pilin_GFxxxE"/>
    <property type="match status" value="1"/>
</dbReference>
<dbReference type="PANTHER" id="PTHR39583:SF2">
    <property type="entry name" value="TYPE II SECRETION SYSTEM PROTEIN J"/>
    <property type="match status" value="1"/>
</dbReference>
<dbReference type="InterPro" id="IPR012902">
    <property type="entry name" value="N_methyl_site"/>
</dbReference>
<name>A0A179D1L7_9BACT</name>
<dbReference type="GO" id="GO:0005886">
    <property type="term" value="C:plasma membrane"/>
    <property type="evidence" value="ECO:0007669"/>
    <property type="project" value="UniProtKB-SubCell"/>
</dbReference>
<feature type="transmembrane region" description="Helical" evidence="8">
    <location>
        <begin position="13"/>
        <end position="34"/>
    </location>
</feature>
<dbReference type="InterPro" id="IPR045584">
    <property type="entry name" value="Pilin-like"/>
</dbReference>
<evidence type="ECO:0000256" key="4">
    <source>
        <dbReference type="ARBA" id="ARBA00022519"/>
    </source>
</evidence>
<organism evidence="9 10">
    <name type="scientific">Thermosulfurimonas dismutans</name>
    <dbReference type="NCBI Taxonomy" id="999894"/>
    <lineage>
        <taxon>Bacteria</taxon>
        <taxon>Pseudomonadati</taxon>
        <taxon>Thermodesulfobacteriota</taxon>
        <taxon>Thermodesulfobacteria</taxon>
        <taxon>Thermodesulfobacteriales</taxon>
        <taxon>Thermodesulfobacteriaceae</taxon>
        <taxon>Thermosulfurimonas</taxon>
    </lineage>
</organism>
<dbReference type="EMBL" id="LWLG01000021">
    <property type="protein sequence ID" value="OAQ19883.1"/>
    <property type="molecule type" value="Genomic_DNA"/>
</dbReference>
<evidence type="ECO:0000256" key="8">
    <source>
        <dbReference type="SAM" id="Phobius"/>
    </source>
</evidence>
<gene>
    <name evidence="9" type="ORF">TDIS_2013</name>
</gene>
<protein>
    <recommendedName>
        <fullName evidence="11">Prepilin-type N-terminal cleavage/methylation domain-containing protein</fullName>
    </recommendedName>
</protein>
<dbReference type="AlphaFoldDB" id="A0A179D1L7"/>
<evidence type="ECO:0008006" key="11">
    <source>
        <dbReference type="Google" id="ProtNLM"/>
    </source>
</evidence>
<keyword evidence="4" id="KW-0997">Cell inner membrane</keyword>